<dbReference type="SUPFAM" id="SSF52540">
    <property type="entry name" value="P-loop containing nucleoside triphosphate hydrolases"/>
    <property type="match status" value="2"/>
</dbReference>
<dbReference type="Gene3D" id="3.40.50.300">
    <property type="entry name" value="P-loop containing nucleotide triphosphate hydrolases"/>
    <property type="match status" value="2"/>
</dbReference>
<reference evidence="7 8" key="1">
    <citation type="journal article" date="2021" name="Int. J. Syst. Evol. Microbiol.">
        <title>Reticulibacter mediterranei gen. nov., sp. nov., within the new family Reticulibacteraceae fam. nov., and Ktedonospora formicarum gen. nov., sp. nov., Ktedonobacter robiniae sp. nov., Dictyobacter formicarum sp. nov. and Dictyobacter arantiisoli sp. nov., belonging to the class Ktedonobacteria.</title>
        <authorList>
            <person name="Yabe S."/>
            <person name="Zheng Y."/>
            <person name="Wang C.M."/>
            <person name="Sakai Y."/>
            <person name="Abe K."/>
            <person name="Yokota A."/>
            <person name="Donadio S."/>
            <person name="Cavaletti L."/>
            <person name="Monciardini P."/>
        </authorList>
    </citation>
    <scope>NUCLEOTIDE SEQUENCE [LARGE SCALE GENOMIC DNA]</scope>
    <source>
        <strain evidence="7 8">SOSP1-9</strain>
    </source>
</reference>
<feature type="coiled-coil region" evidence="4">
    <location>
        <begin position="805"/>
        <end position="851"/>
    </location>
</feature>
<dbReference type="PANTHER" id="PTHR32114">
    <property type="entry name" value="ABC TRANSPORTER ABCH.3"/>
    <property type="match status" value="1"/>
</dbReference>
<name>A0ABQ3VJF2_9CHLR</name>
<evidence type="ECO:0000256" key="1">
    <source>
        <dbReference type="ARBA" id="ARBA00006930"/>
    </source>
</evidence>
<evidence type="ECO:0000256" key="3">
    <source>
        <dbReference type="ARBA" id="ARBA00013368"/>
    </source>
</evidence>
<feature type="transmembrane region" description="Helical" evidence="5">
    <location>
        <begin position="523"/>
        <end position="543"/>
    </location>
</feature>
<feature type="coiled-coil region" evidence="4">
    <location>
        <begin position="328"/>
        <end position="512"/>
    </location>
</feature>
<gene>
    <name evidence="7" type="ORF">KSZ_35090</name>
</gene>
<feature type="domain" description="Rad50/SbcC-type AAA" evidence="6">
    <location>
        <begin position="7"/>
        <end position="267"/>
    </location>
</feature>
<accession>A0ABQ3VJF2</accession>
<evidence type="ECO:0000256" key="2">
    <source>
        <dbReference type="ARBA" id="ARBA00011322"/>
    </source>
</evidence>
<dbReference type="InterPro" id="IPR038729">
    <property type="entry name" value="Rad50/SbcC_AAA"/>
</dbReference>
<dbReference type="RefSeq" id="WP_201363153.1">
    <property type="nucleotide sequence ID" value="NZ_BNJJ01000009.1"/>
</dbReference>
<keyword evidence="5" id="KW-1133">Transmembrane helix</keyword>
<feature type="coiled-coil region" evidence="4">
    <location>
        <begin position="935"/>
        <end position="962"/>
    </location>
</feature>
<keyword evidence="5" id="KW-0812">Transmembrane</keyword>
<organism evidence="7 8">
    <name type="scientific">Dictyobacter formicarum</name>
    <dbReference type="NCBI Taxonomy" id="2778368"/>
    <lineage>
        <taxon>Bacteria</taxon>
        <taxon>Bacillati</taxon>
        <taxon>Chloroflexota</taxon>
        <taxon>Ktedonobacteria</taxon>
        <taxon>Ktedonobacterales</taxon>
        <taxon>Dictyobacteraceae</taxon>
        <taxon>Dictyobacter</taxon>
    </lineage>
</organism>
<feature type="coiled-coil region" evidence="4">
    <location>
        <begin position="199"/>
        <end position="303"/>
    </location>
</feature>
<evidence type="ECO:0000259" key="6">
    <source>
        <dbReference type="Pfam" id="PF13476"/>
    </source>
</evidence>
<comment type="caution">
    <text evidence="7">The sequence shown here is derived from an EMBL/GenBank/DDBJ whole genome shotgun (WGS) entry which is preliminary data.</text>
</comment>
<protein>
    <recommendedName>
        <fullName evidence="3">Nuclease SbcCD subunit C</fullName>
    </recommendedName>
</protein>
<evidence type="ECO:0000256" key="5">
    <source>
        <dbReference type="SAM" id="Phobius"/>
    </source>
</evidence>
<proteinExistence type="inferred from homology"/>
<dbReference type="Proteomes" id="UP000635565">
    <property type="component" value="Unassembled WGS sequence"/>
</dbReference>
<keyword evidence="4" id="KW-0175">Coiled coil</keyword>
<dbReference type="PANTHER" id="PTHR32114:SF2">
    <property type="entry name" value="ABC TRANSPORTER ABCH.3"/>
    <property type="match status" value="1"/>
</dbReference>
<dbReference type="Pfam" id="PF13476">
    <property type="entry name" value="AAA_23"/>
    <property type="match status" value="1"/>
</dbReference>
<keyword evidence="8" id="KW-1185">Reference proteome</keyword>
<keyword evidence="5" id="KW-0472">Membrane</keyword>
<comment type="subunit">
    <text evidence="2">Heterodimer of SbcC and SbcD.</text>
</comment>
<comment type="similarity">
    <text evidence="1">Belongs to the SMC family. SbcC subfamily.</text>
</comment>
<dbReference type="InterPro" id="IPR027417">
    <property type="entry name" value="P-loop_NTPase"/>
</dbReference>
<evidence type="ECO:0000313" key="8">
    <source>
        <dbReference type="Proteomes" id="UP000635565"/>
    </source>
</evidence>
<feature type="coiled-coil region" evidence="4">
    <location>
        <begin position="1024"/>
        <end position="1051"/>
    </location>
</feature>
<evidence type="ECO:0000313" key="7">
    <source>
        <dbReference type="EMBL" id="GHO85503.1"/>
    </source>
</evidence>
<feature type="coiled-coil region" evidence="4">
    <location>
        <begin position="648"/>
        <end position="696"/>
    </location>
</feature>
<feature type="transmembrane region" description="Helical" evidence="5">
    <location>
        <begin position="549"/>
        <end position="568"/>
    </location>
</feature>
<dbReference type="EMBL" id="BNJJ01000009">
    <property type="protein sequence ID" value="GHO85503.1"/>
    <property type="molecule type" value="Genomic_DNA"/>
</dbReference>
<sequence length="1301" mass="146979">MIILKHVTIERFRLLRSMNLHFPQRGSILIQGPNEAGKSALIESLYFALYGEPLTSRRDHRSLDDLISYGSASAVVTLTLSVGATELTIARTIERGHGQSASLQIRQLGMPDEPPITDLATVNARIISELGNLNGETLRESGLVEQKGLTLLESISGSAREKTIRNLLGLDAATALSEQFQVKPEDEEQLHVCSERLSLAEIQAHIPELREQLEQFEMALDAVQVNEYLADIDQQEADISELEQSLEQIHDQRLELKSQQGRIQQLKKADVTLSEIIASYDDIAEARRELPSLEHRIAELERREREELPQVEKRVSDLAELTRSFGTLQRMSNDLLTAVDSIKDLEQEVREYQETNQHLQMLDEQINQARLRLEDTQKNLQEMEEQRRARRPQLEERLQRLQFLAERLQHLRQLEESYTRRVSGRGLAEDNAAHLQKVIQNINDAEQELELAEYEVQQIQQQSDTLEKLWRQLHIRHQVEEWHRLKGLAQGLTQAEQHVHQARQQQESVTAQKLATRDTAHKYMLAMGGCVLGVIICLLLALFMLASNFVVSIIAGIVLLLLLAPVYLSYQRYQKSRQEENAFKLQEQEAISRVGKMVAARETAVRMVGDDSVLHEVEQEITSLGGSIPPTLEEAQLFLDGTRDQGDLAEAQRKKNAKLEEVNAARSRVNVKKEAVEALSKERSRLEEMRKREQWDNIEENLQKDQVAVELMHQEITLLAGQENLPMPSINARVQASPVPLSQSSFASGALAPVRPEEDIIGVPDLESIVDSTIKATEHEIASLDGKLDVVAELARQTKANQESLDSLLERKRTLEERNARYKDHTPEAQIERAREQQLALSSALQSLKDSLRQRVKPLGVRFGQAEVGNAETTARRQLEELHITLGNKIMLQESHARYTVLLRDRQESLSEHYKQLAKFSNSLGSWIVPLNPFAEALVALRNRCQKELQEANEENILHELTSLQHQEQASLARIELCQQEIRGAQASIANLLAAHDCEQFDSYARRDLVAAWSLLDEYPAEERQRLEDEYAAHQQELQDLLQRADALAQKLQTGDEPLDLEQIRAQMEQEERSYQIKKHGHRLLQEAEQRLLRKVQPRTEYYMQQILPLLTGGRYHDVHLTTEPEVGTISGGPFQIEVWDSGAGEYISTSALSSGAADLLSLSLRLAFAIATLPGDLNVAPGFVLLDEPLSSFDRGRAQALVDVVTGDIMSQHFEQIILLSHSSAFDPAMFPYHIYMDSGFVFESNLPIVALDAAPQTLTSSDNLPFTPVPEDFDEEEDGDETAVVAAIKLPSNKQSSSH</sequence>
<evidence type="ECO:0000256" key="4">
    <source>
        <dbReference type="SAM" id="Coils"/>
    </source>
</evidence>